<dbReference type="InterPro" id="IPR006068">
    <property type="entry name" value="ATPase_P-typ_cation-transptr_C"/>
</dbReference>
<dbReference type="PRINTS" id="PR00119">
    <property type="entry name" value="CATATPASE"/>
</dbReference>
<dbReference type="NCBIfam" id="TIGR01494">
    <property type="entry name" value="ATPase_P-type"/>
    <property type="match status" value="1"/>
</dbReference>
<protein>
    <recommendedName>
        <fullName evidence="7">Cation-transporting P-type ATPase C-terminal domain-containing protein</fullName>
    </recommendedName>
</protein>
<dbReference type="GO" id="GO:0016887">
    <property type="term" value="F:ATP hydrolysis activity"/>
    <property type="evidence" value="ECO:0007669"/>
    <property type="project" value="InterPro"/>
</dbReference>
<evidence type="ECO:0000256" key="2">
    <source>
        <dbReference type="ARBA" id="ARBA00022692"/>
    </source>
</evidence>
<dbReference type="InterPro" id="IPR036412">
    <property type="entry name" value="HAD-like_sf"/>
</dbReference>
<accession>A0A9P1HCY4</accession>
<dbReference type="PANTHER" id="PTHR24093">
    <property type="entry name" value="CATION TRANSPORTING ATPASE"/>
    <property type="match status" value="1"/>
</dbReference>
<organism evidence="8 9">
    <name type="scientific">Parascedosporium putredinis</name>
    <dbReference type="NCBI Taxonomy" id="1442378"/>
    <lineage>
        <taxon>Eukaryota</taxon>
        <taxon>Fungi</taxon>
        <taxon>Dikarya</taxon>
        <taxon>Ascomycota</taxon>
        <taxon>Pezizomycotina</taxon>
        <taxon>Sordariomycetes</taxon>
        <taxon>Hypocreomycetidae</taxon>
        <taxon>Microascales</taxon>
        <taxon>Microascaceae</taxon>
        <taxon>Parascedosporium</taxon>
    </lineage>
</organism>
<evidence type="ECO:0000256" key="4">
    <source>
        <dbReference type="ARBA" id="ARBA00022842"/>
    </source>
</evidence>
<feature type="domain" description="Cation-transporting P-type ATPase C-terminal" evidence="7">
    <location>
        <begin position="188"/>
        <end position="215"/>
    </location>
</feature>
<evidence type="ECO:0000256" key="3">
    <source>
        <dbReference type="ARBA" id="ARBA00022723"/>
    </source>
</evidence>
<dbReference type="GO" id="GO:0005886">
    <property type="term" value="C:plasma membrane"/>
    <property type="evidence" value="ECO:0007669"/>
    <property type="project" value="TreeGrafter"/>
</dbReference>
<comment type="caution">
    <text evidence="8">The sequence shown here is derived from an EMBL/GenBank/DDBJ whole genome shotgun (WGS) entry which is preliminary data.</text>
</comment>
<evidence type="ECO:0000256" key="1">
    <source>
        <dbReference type="ARBA" id="ARBA00004127"/>
    </source>
</evidence>
<keyword evidence="4" id="KW-0460">Magnesium</keyword>
<keyword evidence="2" id="KW-0812">Transmembrane</keyword>
<dbReference type="PRINTS" id="PR00120">
    <property type="entry name" value="HATPASE"/>
</dbReference>
<keyword evidence="3" id="KW-0479">Metal-binding</keyword>
<dbReference type="Proteomes" id="UP000838763">
    <property type="component" value="Unassembled WGS sequence"/>
</dbReference>
<evidence type="ECO:0000256" key="6">
    <source>
        <dbReference type="ARBA" id="ARBA00023136"/>
    </source>
</evidence>
<proteinExistence type="predicted"/>
<dbReference type="FunFam" id="3.40.50.1000:FF:000193">
    <property type="entry name" value="Plasma membrane calcium-transporting ATPase 2"/>
    <property type="match status" value="1"/>
</dbReference>
<name>A0A9P1HCY4_9PEZI</name>
<dbReference type="GO" id="GO:0005388">
    <property type="term" value="F:P-type calcium transporter activity"/>
    <property type="evidence" value="ECO:0007669"/>
    <property type="project" value="TreeGrafter"/>
</dbReference>
<dbReference type="GO" id="GO:0005524">
    <property type="term" value="F:ATP binding"/>
    <property type="evidence" value="ECO:0007669"/>
    <property type="project" value="InterPro"/>
</dbReference>
<dbReference type="EMBL" id="CALLCH030000021">
    <property type="protein sequence ID" value="CAI4220230.1"/>
    <property type="molecule type" value="Genomic_DNA"/>
</dbReference>
<dbReference type="SUPFAM" id="SSF56784">
    <property type="entry name" value="HAD-like"/>
    <property type="match status" value="1"/>
</dbReference>
<comment type="subcellular location">
    <subcellularLocation>
        <location evidence="1">Endomembrane system</location>
        <topology evidence="1">Multi-pass membrane protein</topology>
    </subcellularLocation>
</comment>
<gene>
    <name evidence="8" type="ORF">PPNO1_LOCUS9770</name>
</gene>
<dbReference type="InterPro" id="IPR023299">
    <property type="entry name" value="ATPase_P-typ_cyto_dom_N"/>
</dbReference>
<keyword evidence="6" id="KW-0472">Membrane</keyword>
<dbReference type="GO" id="GO:0012505">
    <property type="term" value="C:endomembrane system"/>
    <property type="evidence" value="ECO:0007669"/>
    <property type="project" value="UniProtKB-SubCell"/>
</dbReference>
<dbReference type="GO" id="GO:0046872">
    <property type="term" value="F:metal ion binding"/>
    <property type="evidence" value="ECO:0007669"/>
    <property type="project" value="UniProtKB-KW"/>
</dbReference>
<dbReference type="Pfam" id="PF00689">
    <property type="entry name" value="Cation_ATPase_C"/>
    <property type="match status" value="1"/>
</dbReference>
<keyword evidence="9" id="KW-1185">Reference proteome</keyword>
<evidence type="ECO:0000313" key="8">
    <source>
        <dbReference type="EMBL" id="CAI4220230.1"/>
    </source>
</evidence>
<keyword evidence="5" id="KW-1133">Transmembrane helix</keyword>
<dbReference type="AlphaFoldDB" id="A0A9P1HCY4"/>
<dbReference type="Gene3D" id="3.40.1110.10">
    <property type="entry name" value="Calcium-transporting ATPase, cytoplasmic domain N"/>
    <property type="match status" value="1"/>
</dbReference>
<dbReference type="Gene3D" id="1.20.1110.10">
    <property type="entry name" value="Calcium-transporting ATPase, transmembrane domain"/>
    <property type="match status" value="1"/>
</dbReference>
<evidence type="ECO:0000313" key="9">
    <source>
        <dbReference type="Proteomes" id="UP000838763"/>
    </source>
</evidence>
<reference evidence="8" key="1">
    <citation type="submission" date="2022-11" db="EMBL/GenBank/DDBJ databases">
        <authorList>
            <person name="Scott C."/>
            <person name="Bruce N."/>
        </authorList>
    </citation>
    <scope>NUCLEOTIDE SEQUENCE</scope>
</reference>
<evidence type="ECO:0000259" key="7">
    <source>
        <dbReference type="Pfam" id="PF00689"/>
    </source>
</evidence>
<dbReference type="OrthoDB" id="3352408at2759"/>
<dbReference type="PANTHER" id="PTHR24093:SF369">
    <property type="entry name" value="CALCIUM-TRANSPORTING ATPASE"/>
    <property type="match status" value="1"/>
</dbReference>
<dbReference type="Gene3D" id="3.40.50.1000">
    <property type="entry name" value="HAD superfamily/HAD-like"/>
    <property type="match status" value="1"/>
</dbReference>
<dbReference type="GO" id="GO:0006874">
    <property type="term" value="P:intracellular calcium ion homeostasis"/>
    <property type="evidence" value="ECO:0007669"/>
    <property type="project" value="TreeGrafter"/>
</dbReference>
<dbReference type="InterPro" id="IPR001757">
    <property type="entry name" value="P_typ_ATPase"/>
</dbReference>
<evidence type="ECO:0000256" key="5">
    <source>
        <dbReference type="ARBA" id="ARBA00022989"/>
    </source>
</evidence>
<sequence length="216" mass="23223">MIFVGVVGIQDPLREGVPEAVRVCQNAGVVIRMVTGDNKMTAQAIAGECGILQPNSIVMEGPEFRNLSKYEQEQIIPDSTPEDKRILVKRLKDKGEIVAVTGDGTNDAPALRMADVGFSMGIAGTEVAKEASSIILMDDNFNSIVKALKWGRAVNDAVKRFLQFQLTVNVTAVILTFVSAVANPDESSVLTAVQLLWVNLIMDTLAALALATDPPR</sequence>
<dbReference type="Pfam" id="PF00702">
    <property type="entry name" value="Hydrolase"/>
    <property type="match status" value="1"/>
</dbReference>
<dbReference type="InterPro" id="IPR023214">
    <property type="entry name" value="HAD_sf"/>
</dbReference>